<reference evidence="3" key="1">
    <citation type="submission" date="2022-07" db="EMBL/GenBank/DDBJ databases">
        <title>Draft genome sequence of Zalerion maritima ATCC 34329, a (micro)plastics degrading marine fungus.</title>
        <authorList>
            <person name="Paco A."/>
            <person name="Goncalves M.F.M."/>
            <person name="Rocha-Santos T.A.P."/>
            <person name="Alves A."/>
        </authorList>
    </citation>
    <scope>NUCLEOTIDE SEQUENCE</scope>
    <source>
        <strain evidence="3">ATCC 34329</strain>
    </source>
</reference>
<protein>
    <recommendedName>
        <fullName evidence="2">PD-(D/E)XK nuclease-like domain-containing protein</fullName>
    </recommendedName>
</protein>
<feature type="compositionally biased region" description="Low complexity" evidence="1">
    <location>
        <begin position="183"/>
        <end position="202"/>
    </location>
</feature>
<feature type="domain" description="PD-(D/E)XK nuclease-like" evidence="2">
    <location>
        <begin position="276"/>
        <end position="553"/>
    </location>
</feature>
<dbReference type="EMBL" id="JAKWBI020000931">
    <property type="protein sequence ID" value="KAJ2891967.1"/>
    <property type="molecule type" value="Genomic_DNA"/>
</dbReference>
<proteinExistence type="predicted"/>
<evidence type="ECO:0000256" key="1">
    <source>
        <dbReference type="SAM" id="MobiDB-lite"/>
    </source>
</evidence>
<dbReference type="Pfam" id="PF20516">
    <property type="entry name" value="PDDEXK_12"/>
    <property type="match status" value="1"/>
</dbReference>
<keyword evidence="4" id="KW-1185">Reference proteome</keyword>
<accession>A0AAD5WMU7</accession>
<evidence type="ECO:0000313" key="4">
    <source>
        <dbReference type="Proteomes" id="UP001201980"/>
    </source>
</evidence>
<sequence>MYSTSKAIHSWLARIEPSSDICNHYQRKRKRDDDDNAQPQTDKPHQPPRRTKTKKSPGICSRSKRRRNPLRRGRRHYPSPSPSGSHPEANTNMQDAAVTNHGSLQHDGEHYVEPTQDNDRTPKAVPPQRLGASLDSHSNTSLQIVTPTKGGKKRPPPPQAAESISDPGFDFIPNQHQQEPRHSSWASSSKSSSSHPGSSASSIKRRRTAPAIVRAIPGVPEPTHFGQRTNAPALDNLAQVLQRTGVYNRFVWPDMQPAAKELAATDSRFQFLTEDIWYYSSSSEAAAPQSALGPCPSLIDIANILDNALKAEGRGDCEAEWNTMVHSPLLRLALSQHIADGSLYVSNCTSATIMRDYNPTGDKGITRKVDFGITVEVAKSDPRVTALATSINESINATSHPAYTHTPIAVPVETKVGSVDEAEAITQLGLWLSAHVAKLESLVRRRFDDAAINAGNSTAENILAKQRSDTAWNAAVNELQFLPAVMILQHDWYFVAITFGPCHDWIQLADGQKRRKVRVWRKIKLGTTENPEGICQIIHGLRKVAWWSMNSYWPWFTGWILDKEN</sequence>
<dbReference type="AlphaFoldDB" id="A0AAD5WMU7"/>
<organism evidence="3 4">
    <name type="scientific">Zalerion maritima</name>
    <dbReference type="NCBI Taxonomy" id="339359"/>
    <lineage>
        <taxon>Eukaryota</taxon>
        <taxon>Fungi</taxon>
        <taxon>Dikarya</taxon>
        <taxon>Ascomycota</taxon>
        <taxon>Pezizomycotina</taxon>
        <taxon>Sordariomycetes</taxon>
        <taxon>Lulworthiomycetidae</taxon>
        <taxon>Lulworthiales</taxon>
        <taxon>Lulworthiaceae</taxon>
        <taxon>Zalerion</taxon>
    </lineage>
</organism>
<feature type="compositionally biased region" description="Polar residues" evidence="1">
    <location>
        <begin position="135"/>
        <end position="145"/>
    </location>
</feature>
<feature type="compositionally biased region" description="Basic residues" evidence="1">
    <location>
        <begin position="62"/>
        <end position="77"/>
    </location>
</feature>
<dbReference type="InterPro" id="IPR046797">
    <property type="entry name" value="PDDEXK_12"/>
</dbReference>
<feature type="compositionally biased region" description="Basic residues" evidence="1">
    <location>
        <begin position="46"/>
        <end position="55"/>
    </location>
</feature>
<name>A0AAD5WMU7_9PEZI</name>
<feature type="compositionally biased region" description="Basic and acidic residues" evidence="1">
    <location>
        <begin position="104"/>
        <end position="122"/>
    </location>
</feature>
<gene>
    <name evidence="3" type="ORF">MKZ38_010499</name>
</gene>
<evidence type="ECO:0000313" key="3">
    <source>
        <dbReference type="EMBL" id="KAJ2891967.1"/>
    </source>
</evidence>
<comment type="caution">
    <text evidence="3">The sequence shown here is derived from an EMBL/GenBank/DDBJ whole genome shotgun (WGS) entry which is preliminary data.</text>
</comment>
<dbReference type="Proteomes" id="UP001201980">
    <property type="component" value="Unassembled WGS sequence"/>
</dbReference>
<feature type="region of interest" description="Disordered" evidence="1">
    <location>
        <begin position="1"/>
        <end position="208"/>
    </location>
</feature>
<evidence type="ECO:0000259" key="2">
    <source>
        <dbReference type="Pfam" id="PF20516"/>
    </source>
</evidence>